<feature type="signal peptide" evidence="1">
    <location>
        <begin position="1"/>
        <end position="30"/>
    </location>
</feature>
<dbReference type="Proteomes" id="UP001058003">
    <property type="component" value="Chromosome"/>
</dbReference>
<keyword evidence="4" id="KW-1185">Reference proteome</keyword>
<dbReference type="SMART" id="SM00637">
    <property type="entry name" value="CBD_II"/>
    <property type="match status" value="1"/>
</dbReference>
<dbReference type="RefSeq" id="WP_162189819.1">
    <property type="nucleotide sequence ID" value="NZ_CP073767.1"/>
</dbReference>
<reference evidence="3" key="1">
    <citation type="submission" date="2021-04" db="EMBL/GenBank/DDBJ databases">
        <title>Dactylosporangium aurantiacum NRRL B-8018 full assembly.</title>
        <authorList>
            <person name="Hartkoorn R.C."/>
            <person name="Beaudoing E."/>
            <person name="Hot D."/>
        </authorList>
    </citation>
    <scope>NUCLEOTIDE SEQUENCE</scope>
    <source>
        <strain evidence="3">NRRL B-8018</strain>
    </source>
</reference>
<organism evidence="3 4">
    <name type="scientific">Dactylosporangium aurantiacum</name>
    <dbReference type="NCBI Taxonomy" id="35754"/>
    <lineage>
        <taxon>Bacteria</taxon>
        <taxon>Bacillati</taxon>
        <taxon>Actinomycetota</taxon>
        <taxon>Actinomycetes</taxon>
        <taxon>Micromonosporales</taxon>
        <taxon>Micromonosporaceae</taxon>
        <taxon>Dactylosporangium</taxon>
    </lineage>
</organism>
<evidence type="ECO:0000313" key="3">
    <source>
        <dbReference type="EMBL" id="UWZ50962.1"/>
    </source>
</evidence>
<gene>
    <name evidence="3" type="ORF">Daura_29685</name>
</gene>
<evidence type="ECO:0000256" key="1">
    <source>
        <dbReference type="SAM" id="SignalP"/>
    </source>
</evidence>
<dbReference type="SUPFAM" id="SSF49899">
    <property type="entry name" value="Concanavalin A-like lectins/glucanases"/>
    <property type="match status" value="1"/>
</dbReference>
<dbReference type="InterPro" id="IPR008965">
    <property type="entry name" value="CBM2/CBM3_carb-bd_dom_sf"/>
</dbReference>
<dbReference type="InterPro" id="IPR001919">
    <property type="entry name" value="CBD2"/>
</dbReference>
<dbReference type="InterPro" id="IPR008969">
    <property type="entry name" value="CarboxyPept-like_regulatory"/>
</dbReference>
<dbReference type="EMBL" id="CP073767">
    <property type="protein sequence ID" value="UWZ50962.1"/>
    <property type="molecule type" value="Genomic_DNA"/>
</dbReference>
<dbReference type="PROSITE" id="PS51318">
    <property type="entry name" value="TAT"/>
    <property type="match status" value="1"/>
</dbReference>
<dbReference type="Gene3D" id="2.60.120.180">
    <property type="match status" value="1"/>
</dbReference>
<dbReference type="Gene3D" id="2.60.40.290">
    <property type="match status" value="1"/>
</dbReference>
<dbReference type="InterPro" id="IPR012291">
    <property type="entry name" value="CBM2_carb-bd_dom_sf"/>
</dbReference>
<dbReference type="GO" id="GO:0004553">
    <property type="term" value="F:hydrolase activity, hydrolyzing O-glycosyl compounds"/>
    <property type="evidence" value="ECO:0007669"/>
    <property type="project" value="InterPro"/>
</dbReference>
<dbReference type="Gene3D" id="2.60.40.1120">
    <property type="entry name" value="Carboxypeptidase-like, regulatory domain"/>
    <property type="match status" value="1"/>
</dbReference>
<name>A0A9Q9IBI7_9ACTN</name>
<accession>A0A9Q9IBI7</accession>
<dbReference type="GO" id="GO:0030247">
    <property type="term" value="F:polysaccharide binding"/>
    <property type="evidence" value="ECO:0007669"/>
    <property type="project" value="InterPro"/>
</dbReference>
<dbReference type="SUPFAM" id="SSF49464">
    <property type="entry name" value="Carboxypeptidase regulatory domain-like"/>
    <property type="match status" value="1"/>
</dbReference>
<dbReference type="GO" id="GO:0005975">
    <property type="term" value="P:carbohydrate metabolic process"/>
    <property type="evidence" value="ECO:0007669"/>
    <property type="project" value="InterPro"/>
</dbReference>
<feature type="chain" id="PRO_5040312896" evidence="1">
    <location>
        <begin position="31"/>
        <end position="769"/>
    </location>
</feature>
<proteinExistence type="predicted"/>
<evidence type="ECO:0000259" key="2">
    <source>
        <dbReference type="SMART" id="SM00637"/>
    </source>
</evidence>
<dbReference type="InterPro" id="IPR013319">
    <property type="entry name" value="GH11/12"/>
</dbReference>
<dbReference type="KEGG" id="daur:Daura_29685"/>
<dbReference type="SUPFAM" id="SSF49384">
    <property type="entry name" value="Carbohydrate-binding domain"/>
    <property type="match status" value="1"/>
</dbReference>
<keyword evidence="1" id="KW-0732">Signal</keyword>
<dbReference type="InterPro" id="IPR013320">
    <property type="entry name" value="ConA-like_dom_sf"/>
</dbReference>
<sequence>MARLRRRALLAGTGLLALVAAVLPPATAHAAPATPFTPTATYNGGGTRYTGATVTSPEGTYRVATNLWNPAVSGGFTMNYDTAQSGFSVTNYTANSYFGTDANTGPACTNGADSFDPNCDWAGVGDPWINPNTGARDQYATTGGTAPFVLQQPPADGVNHTTGTANEFSHQIHAPAAYPSIIAGCHWGACAPTTTTPQGAPFPKQAAGVARMDSVWNISTPATTGSNEAWDASYDIWLDSNCRPQPSNCTTQGSTLPTNPTLLNNPGQNDGAEIMIWVNNQGYNNANAADAQNPTSYAAHAGKIQPAGIPLLVNVAIPGIRTMVNGVSTATTFDVWGGRVRSFDNGVRWNVISFVARTKGTGLVGDPAVPQSMAANGGFDSHIFTKYAASLDDMGIYCGTDPNSPITFEQTTCLEMKWWLTSVQAGFEIWNLPQTSTIATTKFSVNPVAVSGGINTGGRATADGTPLVHWDDVFTINATGCTPSTSATWKIVGRNYATTPPTEGFTLSGTLTDTGAGTYTATGVGPLRNPNAGYVLHDEAQVIIAITCNGQTFTSTGNLFIDPSGRVFNTAGAPVSGATVTLYRSATQNGTYTVVPNGSTTVMSPRNRANPSITNGYGFYRWDVSPGWYKVRVSKAGCTQPGSSQTYVDSVAKEVAVNLPPVTNLDLVLFCGETPALPTTVVVRAPGVRPISQGGYCADVYVTNNTGTAKEWFTSFAIPAGQHISQTWNMVLTQQGASAVNVHADPANPWNRILQPGQTTNDVGFCTGP</sequence>
<dbReference type="InterPro" id="IPR006311">
    <property type="entry name" value="TAT_signal"/>
</dbReference>
<feature type="domain" description="CBM2" evidence="2">
    <location>
        <begin position="687"/>
        <end position="769"/>
    </location>
</feature>
<dbReference type="AlphaFoldDB" id="A0A9Q9IBI7"/>
<evidence type="ECO:0000313" key="4">
    <source>
        <dbReference type="Proteomes" id="UP001058003"/>
    </source>
</evidence>
<protein>
    <submittedName>
        <fullName evidence="3">Cellulose binding domain-containing protein</fullName>
    </submittedName>
</protein>
<dbReference type="Pfam" id="PF00553">
    <property type="entry name" value="CBM_2"/>
    <property type="match status" value="1"/>
</dbReference>